<dbReference type="GO" id="GO:0004519">
    <property type="term" value="F:endonuclease activity"/>
    <property type="evidence" value="ECO:0007669"/>
    <property type="project" value="UniProtKB-KW"/>
</dbReference>
<dbReference type="InterPro" id="IPR007560">
    <property type="entry name" value="Restrct_endonuc_IV_Mrr"/>
</dbReference>
<dbReference type="Pfam" id="PF04471">
    <property type="entry name" value="Mrr_cat"/>
    <property type="match status" value="1"/>
</dbReference>
<keyword evidence="2" id="KW-0378">Hydrolase</keyword>
<dbReference type="GeneID" id="93475395"/>
<dbReference type="RefSeq" id="WP_338708099.1">
    <property type="nucleotide sequence ID" value="NZ_CP145892.1"/>
</dbReference>
<sequence length="279" mass="32914">MTKKILLDFSDFYEDRYEYSRTGPTDNILTQEYRKPNDVSNFFKKRGFCPFCMKNIPEVFNKTDKFTMGKEMWTFIKVWECDSCKWWEYSDQFSEEEDHISELHTQNSDILRHGIVKKFNIGDKQIPINTLIDELMRTKEILYSIDPYKFEEIAQHVFSAYFNCEVKHVGQTGDGGIDLIIVLSDDPILVQVKRRTSANHIELVSGIREFIGSMYIKDARKGIFLSTAKDFSKGAKETVNDVLNNRKFDFFELKDFKSFCDMLSVLKTEDYKPWNKFIK</sequence>
<reference evidence="2 3" key="1">
    <citation type="submission" date="2024-02" db="EMBL/GenBank/DDBJ databases">
        <title>Complete sequences of two Paenibacillus sp. strains and one Lysinibacillus strain isolated from the environment on STAA medium highlight biotechnological potential.</title>
        <authorList>
            <person name="Attere S.A."/>
            <person name="Piche L.C."/>
            <person name="Intertaglia L."/>
            <person name="Lami R."/>
            <person name="Charette S.J."/>
            <person name="Vincent A.T."/>
        </authorList>
    </citation>
    <scope>NUCLEOTIDE SEQUENCE [LARGE SCALE GENOMIC DNA]</scope>
    <source>
        <strain evidence="2 3">Y5S-7</strain>
    </source>
</reference>
<dbReference type="InterPro" id="IPR011856">
    <property type="entry name" value="tRNA_endonuc-like_dom_sf"/>
</dbReference>
<keyword evidence="2" id="KW-0540">Nuclease</keyword>
<feature type="domain" description="Restriction endonuclease type IV Mrr" evidence="1">
    <location>
        <begin position="143"/>
        <end position="242"/>
    </location>
</feature>
<dbReference type="SUPFAM" id="SSF52980">
    <property type="entry name" value="Restriction endonuclease-like"/>
    <property type="match status" value="1"/>
</dbReference>
<protein>
    <submittedName>
        <fullName evidence="2">Restriction endonuclease</fullName>
    </submittedName>
</protein>
<dbReference type="EMBL" id="CP145892">
    <property type="protein sequence ID" value="WWP22099.1"/>
    <property type="molecule type" value="Genomic_DNA"/>
</dbReference>
<dbReference type="PANTHER" id="PTHR30015:SF7">
    <property type="entry name" value="TYPE IV METHYL-DIRECTED RESTRICTION ENZYME ECOKMRR"/>
    <property type="match status" value="1"/>
</dbReference>
<gene>
    <name evidence="2" type="ORF">V6668_07980</name>
</gene>
<dbReference type="Proteomes" id="UP001364764">
    <property type="component" value="Chromosome"/>
</dbReference>
<dbReference type="InterPro" id="IPR052906">
    <property type="entry name" value="Type_IV_Methyl-Rstrct_Enzyme"/>
</dbReference>
<evidence type="ECO:0000313" key="3">
    <source>
        <dbReference type="Proteomes" id="UP001364764"/>
    </source>
</evidence>
<accession>A0ABD8AYQ0</accession>
<evidence type="ECO:0000259" key="1">
    <source>
        <dbReference type="Pfam" id="PF04471"/>
    </source>
</evidence>
<dbReference type="AlphaFoldDB" id="A0ABD8AYQ0"/>
<name>A0ABD8AYQ0_PAEAM</name>
<keyword evidence="2" id="KW-0255">Endonuclease</keyword>
<organism evidence="2 3">
    <name type="scientific">Paenibacillus amylolyticus</name>
    <dbReference type="NCBI Taxonomy" id="1451"/>
    <lineage>
        <taxon>Bacteria</taxon>
        <taxon>Bacillati</taxon>
        <taxon>Bacillota</taxon>
        <taxon>Bacilli</taxon>
        <taxon>Bacillales</taxon>
        <taxon>Paenibacillaceae</taxon>
        <taxon>Paenibacillus</taxon>
    </lineage>
</organism>
<dbReference type="PANTHER" id="PTHR30015">
    <property type="entry name" value="MRR RESTRICTION SYSTEM PROTEIN"/>
    <property type="match status" value="1"/>
</dbReference>
<dbReference type="Gene3D" id="3.40.1350.10">
    <property type="match status" value="1"/>
</dbReference>
<proteinExistence type="predicted"/>
<dbReference type="InterPro" id="IPR011335">
    <property type="entry name" value="Restrct_endonuc-II-like"/>
</dbReference>
<evidence type="ECO:0000313" key="2">
    <source>
        <dbReference type="EMBL" id="WWP22099.1"/>
    </source>
</evidence>